<dbReference type="Proteomes" id="UP001141552">
    <property type="component" value="Unassembled WGS sequence"/>
</dbReference>
<keyword evidence="2" id="KW-1185">Reference proteome</keyword>
<reference evidence="1" key="2">
    <citation type="journal article" date="2023" name="Plants (Basel)">
        <title>Annotation of the Turnera subulata (Passifloraceae) Draft Genome Reveals the S-Locus Evolved after the Divergence of Turneroideae from Passifloroideae in a Stepwise Manner.</title>
        <authorList>
            <person name="Henning P.M."/>
            <person name="Roalson E.H."/>
            <person name="Mir W."/>
            <person name="McCubbin A.G."/>
            <person name="Shore J.S."/>
        </authorList>
    </citation>
    <scope>NUCLEOTIDE SEQUENCE</scope>
    <source>
        <strain evidence="1">F60SS</strain>
    </source>
</reference>
<evidence type="ECO:0000313" key="2">
    <source>
        <dbReference type="Proteomes" id="UP001141552"/>
    </source>
</evidence>
<sequence>MNTMALHCSSVVLYIWQKLVGEFAWCKKYKKLAGEFASCNNQNVDWDSLPDELLVDILSRLPADCVLGCRKDTVPLTGNASFGTQSHGKNYFSRYFAGTFSLTWGSISPRRGCRFYIVWPYIARQWFFILRRS</sequence>
<evidence type="ECO:0000313" key="1">
    <source>
        <dbReference type="EMBL" id="KAJ4848905.1"/>
    </source>
</evidence>
<comment type="caution">
    <text evidence="1">The sequence shown here is derived from an EMBL/GenBank/DDBJ whole genome shotgun (WGS) entry which is preliminary data.</text>
</comment>
<dbReference type="AlphaFoldDB" id="A0A9Q0GF37"/>
<accession>A0A9Q0GF37</accession>
<name>A0A9Q0GF37_9ROSI</name>
<proteinExistence type="predicted"/>
<evidence type="ECO:0008006" key="3">
    <source>
        <dbReference type="Google" id="ProtNLM"/>
    </source>
</evidence>
<dbReference type="EMBL" id="JAKUCV010000753">
    <property type="protein sequence ID" value="KAJ4848905.1"/>
    <property type="molecule type" value="Genomic_DNA"/>
</dbReference>
<gene>
    <name evidence="1" type="ORF">Tsubulata_022658</name>
</gene>
<protein>
    <recommendedName>
        <fullName evidence="3">F-box domain-containing protein</fullName>
    </recommendedName>
</protein>
<organism evidence="1 2">
    <name type="scientific">Turnera subulata</name>
    <dbReference type="NCBI Taxonomy" id="218843"/>
    <lineage>
        <taxon>Eukaryota</taxon>
        <taxon>Viridiplantae</taxon>
        <taxon>Streptophyta</taxon>
        <taxon>Embryophyta</taxon>
        <taxon>Tracheophyta</taxon>
        <taxon>Spermatophyta</taxon>
        <taxon>Magnoliopsida</taxon>
        <taxon>eudicotyledons</taxon>
        <taxon>Gunneridae</taxon>
        <taxon>Pentapetalae</taxon>
        <taxon>rosids</taxon>
        <taxon>fabids</taxon>
        <taxon>Malpighiales</taxon>
        <taxon>Passifloraceae</taxon>
        <taxon>Turnera</taxon>
    </lineage>
</organism>
<dbReference type="InterPro" id="IPR036047">
    <property type="entry name" value="F-box-like_dom_sf"/>
</dbReference>
<dbReference type="SUPFAM" id="SSF81383">
    <property type="entry name" value="F-box domain"/>
    <property type="match status" value="1"/>
</dbReference>
<reference evidence="1" key="1">
    <citation type="submission" date="2022-02" db="EMBL/GenBank/DDBJ databases">
        <authorList>
            <person name="Henning P.M."/>
            <person name="McCubbin A.G."/>
            <person name="Shore J.S."/>
        </authorList>
    </citation>
    <scope>NUCLEOTIDE SEQUENCE</scope>
    <source>
        <strain evidence="1">F60SS</strain>
        <tissue evidence="1">Leaves</tissue>
    </source>
</reference>
<dbReference type="Gene3D" id="1.20.1280.50">
    <property type="match status" value="1"/>
</dbReference>